<dbReference type="RefSeq" id="WP_072486587.1">
    <property type="nucleotide sequence ID" value="NZ_CP108276.1"/>
</dbReference>
<dbReference type="Gene3D" id="3.30.70.3290">
    <property type="match status" value="1"/>
</dbReference>
<evidence type="ECO:0000256" key="4">
    <source>
        <dbReference type="ARBA" id="ARBA00023194"/>
    </source>
</evidence>
<dbReference type="InterPro" id="IPR032821">
    <property type="entry name" value="PKS_assoc"/>
</dbReference>
<dbReference type="SMART" id="SM00823">
    <property type="entry name" value="PKS_PP"/>
    <property type="match status" value="1"/>
</dbReference>
<dbReference type="Proteomes" id="UP000181909">
    <property type="component" value="Unassembled WGS sequence"/>
</dbReference>
<dbReference type="STRING" id="1893.SAMN02787144_1011106"/>
<dbReference type="SMART" id="SM00827">
    <property type="entry name" value="PKS_AT"/>
    <property type="match status" value="1"/>
</dbReference>
<dbReference type="InterPro" id="IPR036736">
    <property type="entry name" value="ACP-like_sf"/>
</dbReference>
<dbReference type="InterPro" id="IPR014030">
    <property type="entry name" value="Ketoacyl_synth_N"/>
</dbReference>
<dbReference type="InterPro" id="IPR016039">
    <property type="entry name" value="Thiolase-like"/>
</dbReference>
<organism evidence="9 10">
    <name type="scientific">Streptomyces atratus</name>
    <dbReference type="NCBI Taxonomy" id="1893"/>
    <lineage>
        <taxon>Bacteria</taxon>
        <taxon>Bacillati</taxon>
        <taxon>Actinomycetota</taxon>
        <taxon>Actinomycetes</taxon>
        <taxon>Kitasatosporales</taxon>
        <taxon>Streptomycetaceae</taxon>
        <taxon>Streptomyces</taxon>
    </lineage>
</organism>
<evidence type="ECO:0000259" key="7">
    <source>
        <dbReference type="PROSITE" id="PS50075"/>
    </source>
</evidence>
<dbReference type="InterPro" id="IPR050091">
    <property type="entry name" value="PKS_NRPS_Biosynth_Enz"/>
</dbReference>
<dbReference type="InterPro" id="IPR016036">
    <property type="entry name" value="Malonyl_transacylase_ACP-bd"/>
</dbReference>
<dbReference type="Pfam" id="PF00550">
    <property type="entry name" value="PP-binding"/>
    <property type="match status" value="1"/>
</dbReference>
<dbReference type="InterPro" id="IPR009081">
    <property type="entry name" value="PP-bd_ACP"/>
</dbReference>
<dbReference type="GO" id="GO:0031177">
    <property type="term" value="F:phosphopantetheine binding"/>
    <property type="evidence" value="ECO:0007669"/>
    <property type="project" value="InterPro"/>
</dbReference>
<dbReference type="SMART" id="SM00825">
    <property type="entry name" value="PKS_KS"/>
    <property type="match status" value="1"/>
</dbReference>
<dbReference type="PROSITE" id="PS00606">
    <property type="entry name" value="KS3_1"/>
    <property type="match status" value="1"/>
</dbReference>
<dbReference type="GO" id="GO:0004315">
    <property type="term" value="F:3-oxoacyl-[acyl-carrier-protein] synthase activity"/>
    <property type="evidence" value="ECO:0007669"/>
    <property type="project" value="InterPro"/>
</dbReference>
<dbReference type="EMBL" id="FPJO01000011">
    <property type="protein sequence ID" value="SFY12271.1"/>
    <property type="molecule type" value="Genomic_DNA"/>
</dbReference>
<name>A0A1K2CMQ7_STRAR</name>
<dbReference type="Pfam" id="PF16197">
    <property type="entry name" value="KAsynt_C_assoc"/>
    <property type="match status" value="1"/>
</dbReference>
<evidence type="ECO:0000256" key="3">
    <source>
        <dbReference type="ARBA" id="ARBA00022679"/>
    </source>
</evidence>
<dbReference type="AlphaFoldDB" id="A0A1K2CMQ7"/>
<evidence type="ECO:0000259" key="8">
    <source>
        <dbReference type="PROSITE" id="PS52004"/>
    </source>
</evidence>
<evidence type="ECO:0000313" key="9">
    <source>
        <dbReference type="EMBL" id="SFY12271.1"/>
    </source>
</evidence>
<dbReference type="InterPro" id="IPR020841">
    <property type="entry name" value="PKS_Beta-ketoAc_synthase_dom"/>
</dbReference>
<dbReference type="InterPro" id="IPR020806">
    <property type="entry name" value="PKS_PP-bd"/>
</dbReference>
<dbReference type="PANTHER" id="PTHR43775:SF37">
    <property type="entry name" value="SI:DKEY-61P9.11"/>
    <property type="match status" value="1"/>
</dbReference>
<reference evidence="9 10" key="1">
    <citation type="submission" date="2016-11" db="EMBL/GenBank/DDBJ databases">
        <authorList>
            <person name="Jaros S."/>
            <person name="Januszkiewicz K."/>
            <person name="Wedrychowicz H."/>
        </authorList>
    </citation>
    <scope>NUCLEOTIDE SEQUENCE [LARGE SCALE GENOMIC DNA]</scope>
    <source>
        <strain evidence="9 10">OK807</strain>
    </source>
</reference>
<dbReference type="Gene3D" id="3.40.366.10">
    <property type="entry name" value="Malonyl-Coenzyme A Acyl Carrier Protein, domain 2"/>
    <property type="match status" value="1"/>
</dbReference>
<proteinExistence type="predicted"/>
<protein>
    <submittedName>
        <fullName evidence="9">Acyl transferase domain-containing protein</fullName>
    </submittedName>
</protein>
<dbReference type="PROSITE" id="PS00012">
    <property type="entry name" value="PHOSPHOPANTETHEINE"/>
    <property type="match status" value="1"/>
</dbReference>
<dbReference type="InterPro" id="IPR001227">
    <property type="entry name" value="Ac_transferase_dom_sf"/>
</dbReference>
<feature type="domain" description="Ketosynthase family 3 (KS3)" evidence="8">
    <location>
        <begin position="7"/>
        <end position="439"/>
    </location>
</feature>
<evidence type="ECO:0000256" key="2">
    <source>
        <dbReference type="ARBA" id="ARBA00022553"/>
    </source>
</evidence>
<dbReference type="PROSITE" id="PS52004">
    <property type="entry name" value="KS3_2"/>
    <property type="match status" value="1"/>
</dbReference>
<feature type="domain" description="Carrier" evidence="7">
    <location>
        <begin position="908"/>
        <end position="990"/>
    </location>
</feature>
<dbReference type="CDD" id="cd00833">
    <property type="entry name" value="PKS"/>
    <property type="match status" value="1"/>
</dbReference>
<dbReference type="InterPro" id="IPR014031">
    <property type="entry name" value="Ketoacyl_synth_C"/>
</dbReference>
<keyword evidence="1" id="KW-0596">Phosphopantetheine</keyword>
<keyword evidence="4" id="KW-0045">Antibiotic biosynthesis</keyword>
<evidence type="ECO:0000256" key="5">
    <source>
        <dbReference type="ARBA" id="ARBA00023315"/>
    </source>
</evidence>
<dbReference type="InterPro" id="IPR006162">
    <property type="entry name" value="Ppantetheine_attach_site"/>
</dbReference>
<dbReference type="Pfam" id="PF00698">
    <property type="entry name" value="Acyl_transf_1"/>
    <property type="match status" value="1"/>
</dbReference>
<keyword evidence="5" id="KW-0012">Acyltransferase</keyword>
<dbReference type="SUPFAM" id="SSF53901">
    <property type="entry name" value="Thiolase-like"/>
    <property type="match status" value="1"/>
</dbReference>
<dbReference type="InterPro" id="IPR018201">
    <property type="entry name" value="Ketoacyl_synth_AS"/>
</dbReference>
<dbReference type="Gene3D" id="1.10.1200.10">
    <property type="entry name" value="ACP-like"/>
    <property type="match status" value="1"/>
</dbReference>
<sequence>MGGGGQDPRIAVVGMSFRLPGADTPEDLWRIIRNGEDRFTRFTKDELKAAGVPEELYRRDDFIGASAVLDDITAFDARHFGMSAREARLTDPQHRLFLECAQHALENAGYPDERDGKRIGVYASTGYHLYNMQSYLLNNVLPNEDIADWLAGMQVLVGNYTDFNATRVAYRLGLTGPAVNVQTACSSSLVGVHLAAQSLLLDECDIALAGASAIHVPQVLGYHYVKGSILSRTGRLRAFDAAANGTVGGTGVVAVVLKRLTRALADGDTVHGVIRGWGICNDGAGKQAFAAPSARGQQEAVRRALDHAGVGADTIGYLETHGTGTLKGDPIELEGAGAAYRQDTDRTGYCALGAVKTNIGHLDVASGLAGLVKALLVLKHGVIPPIGGFSDSNPLLGLEDSPFYAPRVLQPWPENGTPRRAGVTSLGIGGTNVHLILEEAPEPGPRSATAAPPDVLLVSATSREALADNVRSLRDVLRRRTALPLADLVTTAALGRSHGRHRIAVRASTPSALADALDAWLSGPAPLATAAGPVPPGGAPTRVVFQFTGQGSLRPGAAAALYERFPVVREVLDACEAWHRRLTGEPMLAGLLTEGAGAPGAVWSTATAQPALFALQCALVRLWDESGISPWAVTGHSVGEYAALFAAGALSLADGLELSTHRGRLMRDHCVPGAMVAVALEREWAAELAASQPGLELAVTNGERSQVLAGPVADVDRMCAALDDRGTPYERLAVDRAFHTAATEPMLDAFAAVLAKTPFTPVRTRFISSLDGRTREPGWMPDPEHLVRHAREPVRYDASLRAVAGERPDVLLEIGPHTTLSSLARRSLPAVRATPSLRRDTGLTALFGAAAALHCAGADVRWETFLAGTGGRRVPLPGYRFQHRHHWIGAPPRPRGPISPAREERTMTAEATETRHLLDSILGVLSRTFGEDLTSVPADTPFFDLGADSLLMINVLREIEQEHHVKITMRELFDETGTPRLLAELVAARLPRQPGTAPLPATAPATTGPASEELLAAPPFGPAAATAQPSIPQPYAAEPPSADPLAPATRQPAARAPQPFAHTPMSAQRTTPPSPGVPPVHTASTGGAPPVPHAVADTGFVTRQELLELAQRVQQLSKIQLQVLTQLSQLLAVQSDSTATLPNDEVVR</sequence>
<feature type="region of interest" description="Disordered" evidence="6">
    <location>
        <begin position="993"/>
        <end position="1095"/>
    </location>
</feature>
<dbReference type="SUPFAM" id="SSF52151">
    <property type="entry name" value="FabD/lysophospholipase-like"/>
    <property type="match status" value="1"/>
</dbReference>
<keyword evidence="2" id="KW-0597">Phosphoprotein</keyword>
<accession>A0A1K2CMQ7</accession>
<dbReference type="SUPFAM" id="SSF55048">
    <property type="entry name" value="Probable ACP-binding domain of malonyl-CoA ACP transacylase"/>
    <property type="match status" value="1"/>
</dbReference>
<dbReference type="OrthoDB" id="9778690at2"/>
<dbReference type="SUPFAM" id="SSF47336">
    <property type="entry name" value="ACP-like"/>
    <property type="match status" value="1"/>
</dbReference>
<dbReference type="PANTHER" id="PTHR43775">
    <property type="entry name" value="FATTY ACID SYNTHASE"/>
    <property type="match status" value="1"/>
</dbReference>
<gene>
    <name evidence="9" type="ORF">SAMN02787144_1011106</name>
</gene>
<evidence type="ECO:0000256" key="1">
    <source>
        <dbReference type="ARBA" id="ARBA00022450"/>
    </source>
</evidence>
<dbReference type="Gene3D" id="3.40.47.10">
    <property type="match status" value="1"/>
</dbReference>
<dbReference type="GO" id="GO:0017000">
    <property type="term" value="P:antibiotic biosynthetic process"/>
    <property type="evidence" value="ECO:0007669"/>
    <property type="project" value="UniProtKB-KW"/>
</dbReference>
<dbReference type="GO" id="GO:0006633">
    <property type="term" value="P:fatty acid biosynthetic process"/>
    <property type="evidence" value="ECO:0007669"/>
    <property type="project" value="InterPro"/>
</dbReference>
<keyword evidence="3 9" id="KW-0808">Transferase</keyword>
<feature type="compositionally biased region" description="Low complexity" evidence="6">
    <location>
        <begin position="1044"/>
        <end position="1059"/>
    </location>
</feature>
<dbReference type="PROSITE" id="PS50075">
    <property type="entry name" value="CARRIER"/>
    <property type="match status" value="1"/>
</dbReference>
<dbReference type="InterPro" id="IPR016035">
    <property type="entry name" value="Acyl_Trfase/lysoPLipase"/>
</dbReference>
<evidence type="ECO:0000313" key="10">
    <source>
        <dbReference type="Proteomes" id="UP000181909"/>
    </source>
</evidence>
<feature type="compositionally biased region" description="Low complexity" evidence="6">
    <location>
        <begin position="994"/>
        <end position="1029"/>
    </location>
</feature>
<dbReference type="InterPro" id="IPR014043">
    <property type="entry name" value="Acyl_transferase_dom"/>
</dbReference>
<dbReference type="Pfam" id="PF02801">
    <property type="entry name" value="Ketoacyl-synt_C"/>
    <property type="match status" value="1"/>
</dbReference>
<evidence type="ECO:0000256" key="6">
    <source>
        <dbReference type="SAM" id="MobiDB-lite"/>
    </source>
</evidence>
<dbReference type="GO" id="GO:0004312">
    <property type="term" value="F:fatty acid synthase activity"/>
    <property type="evidence" value="ECO:0007669"/>
    <property type="project" value="TreeGrafter"/>
</dbReference>
<dbReference type="Pfam" id="PF00109">
    <property type="entry name" value="ketoacyl-synt"/>
    <property type="match status" value="1"/>
</dbReference>